<feature type="transmembrane region" description="Helical" evidence="1">
    <location>
        <begin position="103"/>
        <end position="125"/>
    </location>
</feature>
<protein>
    <submittedName>
        <fullName evidence="2">Gx transporter family protein</fullName>
    </submittedName>
</protein>
<dbReference type="Pfam" id="PF07456">
    <property type="entry name" value="Hpre_diP_synt_I"/>
    <property type="match status" value="1"/>
</dbReference>
<evidence type="ECO:0000313" key="3">
    <source>
        <dbReference type="Proteomes" id="UP000823629"/>
    </source>
</evidence>
<proteinExistence type="predicted"/>
<name>A0A9D9GS47_9BACL</name>
<comment type="caution">
    <text evidence="2">The sequence shown here is derived from an EMBL/GenBank/DDBJ whole genome shotgun (WGS) entry which is preliminary data.</text>
</comment>
<keyword evidence="1" id="KW-0812">Transmembrane</keyword>
<feature type="transmembrane region" description="Helical" evidence="1">
    <location>
        <begin position="132"/>
        <end position="157"/>
    </location>
</feature>
<sequence>MTIYKMCLVAMLVAMGVGLHAIDSLINLSFIIPGFRIGLANVVSLFACFYLGVWYYPAISLVRCVLVGLIFTGFGTNFLLSLSGAIFSSFITVLLYYLTRASIYGISASGAFFHVLGQIITYIFIVDTPYMFLYLPLLSLFSIGSGLLLAICVSMIIKTLPPLSSIQKIRRGGRRKKE</sequence>
<keyword evidence="1" id="KW-0472">Membrane</keyword>
<keyword evidence="1" id="KW-1133">Transmembrane helix</keyword>
<reference evidence="2" key="2">
    <citation type="journal article" date="2021" name="PeerJ">
        <title>Extensive microbial diversity within the chicken gut microbiome revealed by metagenomics and culture.</title>
        <authorList>
            <person name="Gilroy R."/>
            <person name="Ravi A."/>
            <person name="Getino M."/>
            <person name="Pursley I."/>
            <person name="Horton D.L."/>
            <person name="Alikhan N.F."/>
            <person name="Baker D."/>
            <person name="Gharbi K."/>
            <person name="Hall N."/>
            <person name="Watson M."/>
            <person name="Adriaenssens E.M."/>
            <person name="Foster-Nyarko E."/>
            <person name="Jarju S."/>
            <person name="Secka A."/>
            <person name="Antonio M."/>
            <person name="Oren A."/>
            <person name="Chaudhuri R.R."/>
            <person name="La Ragione R."/>
            <person name="Hildebrand F."/>
            <person name="Pallen M.J."/>
        </authorList>
    </citation>
    <scope>NUCLEOTIDE SEQUENCE</scope>
    <source>
        <strain evidence="2">1748</strain>
    </source>
</reference>
<dbReference type="Gene3D" id="1.10.1760.20">
    <property type="match status" value="1"/>
</dbReference>
<dbReference type="EMBL" id="JADING010000094">
    <property type="protein sequence ID" value="MBO8414489.1"/>
    <property type="molecule type" value="Genomic_DNA"/>
</dbReference>
<gene>
    <name evidence="2" type="ORF">IAC78_03345</name>
</gene>
<dbReference type="Proteomes" id="UP000823629">
    <property type="component" value="Unassembled WGS sequence"/>
</dbReference>
<dbReference type="PIRSF" id="PIRSF027391">
    <property type="entry name" value="Hpre_diP_synt_I"/>
    <property type="match status" value="1"/>
</dbReference>
<reference evidence="2" key="1">
    <citation type="submission" date="2020-10" db="EMBL/GenBank/DDBJ databases">
        <authorList>
            <person name="Gilroy R."/>
        </authorList>
    </citation>
    <scope>NUCLEOTIDE SEQUENCE</scope>
    <source>
        <strain evidence="2">1748</strain>
    </source>
</reference>
<organism evidence="2 3">
    <name type="scientific">Candidatus Scatoplasma merdavium</name>
    <dbReference type="NCBI Taxonomy" id="2840932"/>
    <lineage>
        <taxon>Bacteria</taxon>
        <taxon>Bacillati</taxon>
        <taxon>Bacillota</taxon>
        <taxon>Bacilli</taxon>
        <taxon>Bacillales</taxon>
        <taxon>Candidatus Scatoplasma</taxon>
    </lineage>
</organism>
<feature type="transmembrane region" description="Helical" evidence="1">
    <location>
        <begin position="64"/>
        <end position="97"/>
    </location>
</feature>
<dbReference type="AlphaFoldDB" id="A0A9D9GS47"/>
<dbReference type="InterPro" id="IPR014535">
    <property type="entry name" value="Hpre_diP_synt_I"/>
</dbReference>
<feature type="transmembrane region" description="Helical" evidence="1">
    <location>
        <begin position="37"/>
        <end position="57"/>
    </location>
</feature>
<evidence type="ECO:0000256" key="1">
    <source>
        <dbReference type="SAM" id="Phobius"/>
    </source>
</evidence>
<dbReference type="InterPro" id="IPR010898">
    <property type="entry name" value="Hpre_diP_synth_I"/>
</dbReference>
<accession>A0A9D9GS47</accession>
<evidence type="ECO:0000313" key="2">
    <source>
        <dbReference type="EMBL" id="MBO8414489.1"/>
    </source>
</evidence>